<accession>A0ABR2RYN2</accession>
<dbReference type="Proteomes" id="UP001396334">
    <property type="component" value="Unassembled WGS sequence"/>
</dbReference>
<reference evidence="2 3" key="1">
    <citation type="journal article" date="2024" name="G3 (Bethesda)">
        <title>Genome assembly of Hibiscus sabdariffa L. provides insights into metabolisms of medicinal natural products.</title>
        <authorList>
            <person name="Kim T."/>
        </authorList>
    </citation>
    <scope>NUCLEOTIDE SEQUENCE [LARGE SCALE GENOMIC DNA]</scope>
    <source>
        <strain evidence="2">TK-2024</strain>
        <tissue evidence="2">Old leaves</tissue>
    </source>
</reference>
<dbReference type="EMBL" id="JBBPBN010000019">
    <property type="protein sequence ID" value="KAK9018088.1"/>
    <property type="molecule type" value="Genomic_DNA"/>
</dbReference>
<evidence type="ECO:0000256" key="1">
    <source>
        <dbReference type="SAM" id="MobiDB-lite"/>
    </source>
</evidence>
<sequence>MQFGVQQEFSRVPSVKGGCMIPVWASQLKKESWRLSKQLAPYFGSLEGHALQIQQQTDNKGSAIDDIKTGDNALR</sequence>
<keyword evidence="3" id="KW-1185">Reference proteome</keyword>
<gene>
    <name evidence="2" type="ORF">V6N11_001072</name>
</gene>
<proteinExistence type="predicted"/>
<evidence type="ECO:0000313" key="3">
    <source>
        <dbReference type="Proteomes" id="UP001396334"/>
    </source>
</evidence>
<comment type="caution">
    <text evidence="2">The sequence shown here is derived from an EMBL/GenBank/DDBJ whole genome shotgun (WGS) entry which is preliminary data.</text>
</comment>
<feature type="compositionally biased region" description="Basic and acidic residues" evidence="1">
    <location>
        <begin position="63"/>
        <end position="75"/>
    </location>
</feature>
<protein>
    <submittedName>
        <fullName evidence="2">Uncharacterized protein</fullName>
    </submittedName>
</protein>
<organism evidence="2 3">
    <name type="scientific">Hibiscus sabdariffa</name>
    <name type="common">roselle</name>
    <dbReference type="NCBI Taxonomy" id="183260"/>
    <lineage>
        <taxon>Eukaryota</taxon>
        <taxon>Viridiplantae</taxon>
        <taxon>Streptophyta</taxon>
        <taxon>Embryophyta</taxon>
        <taxon>Tracheophyta</taxon>
        <taxon>Spermatophyta</taxon>
        <taxon>Magnoliopsida</taxon>
        <taxon>eudicotyledons</taxon>
        <taxon>Gunneridae</taxon>
        <taxon>Pentapetalae</taxon>
        <taxon>rosids</taxon>
        <taxon>malvids</taxon>
        <taxon>Malvales</taxon>
        <taxon>Malvaceae</taxon>
        <taxon>Malvoideae</taxon>
        <taxon>Hibiscus</taxon>
    </lineage>
</organism>
<name>A0ABR2RYN2_9ROSI</name>
<feature type="region of interest" description="Disordered" evidence="1">
    <location>
        <begin position="54"/>
        <end position="75"/>
    </location>
</feature>
<evidence type="ECO:0000313" key="2">
    <source>
        <dbReference type="EMBL" id="KAK9018088.1"/>
    </source>
</evidence>